<proteinExistence type="predicted"/>
<evidence type="ECO:0000313" key="2">
    <source>
        <dbReference type="EMBL" id="MFD0766871.1"/>
    </source>
</evidence>
<dbReference type="RefSeq" id="WP_377145179.1">
    <property type="nucleotide sequence ID" value="NZ_JBHTIA010000013.1"/>
</dbReference>
<feature type="signal peptide" evidence="1">
    <location>
        <begin position="1"/>
        <end position="19"/>
    </location>
</feature>
<dbReference type="EMBL" id="JBHTIA010000013">
    <property type="protein sequence ID" value="MFD0766871.1"/>
    <property type="molecule type" value="Genomic_DNA"/>
</dbReference>
<dbReference type="Proteomes" id="UP001597073">
    <property type="component" value="Unassembled WGS sequence"/>
</dbReference>
<organism evidence="2 3">
    <name type="scientific">Mucilaginibacter lutimaris</name>
    <dbReference type="NCBI Taxonomy" id="931629"/>
    <lineage>
        <taxon>Bacteria</taxon>
        <taxon>Pseudomonadati</taxon>
        <taxon>Bacteroidota</taxon>
        <taxon>Sphingobacteriia</taxon>
        <taxon>Sphingobacteriales</taxon>
        <taxon>Sphingobacteriaceae</taxon>
        <taxon>Mucilaginibacter</taxon>
    </lineage>
</organism>
<keyword evidence="1" id="KW-0732">Signal</keyword>
<keyword evidence="3" id="KW-1185">Reference proteome</keyword>
<evidence type="ECO:0000256" key="1">
    <source>
        <dbReference type="SAM" id="SignalP"/>
    </source>
</evidence>
<accession>A0ABW2ZKZ5</accession>
<protein>
    <submittedName>
        <fullName evidence="2">Uncharacterized protein</fullName>
    </submittedName>
</protein>
<feature type="chain" id="PRO_5045182232" evidence="1">
    <location>
        <begin position="20"/>
        <end position="70"/>
    </location>
</feature>
<reference evidence="3" key="1">
    <citation type="journal article" date="2019" name="Int. J. Syst. Evol. Microbiol.">
        <title>The Global Catalogue of Microorganisms (GCM) 10K type strain sequencing project: providing services to taxonomists for standard genome sequencing and annotation.</title>
        <authorList>
            <consortium name="The Broad Institute Genomics Platform"/>
            <consortium name="The Broad Institute Genome Sequencing Center for Infectious Disease"/>
            <person name="Wu L."/>
            <person name="Ma J."/>
        </authorList>
    </citation>
    <scope>NUCLEOTIDE SEQUENCE [LARGE SCALE GENOMIC DNA]</scope>
    <source>
        <strain evidence="3">CCUG 60742</strain>
    </source>
</reference>
<sequence>MIKKLLIISLLAIGLSACNKNSDFVGKPALKPVNTPTVVSEVRATVAYIAVINLSGDTIQSNPVPIVVSN</sequence>
<name>A0ABW2ZKZ5_9SPHI</name>
<dbReference type="PROSITE" id="PS51257">
    <property type="entry name" value="PROKAR_LIPOPROTEIN"/>
    <property type="match status" value="1"/>
</dbReference>
<gene>
    <name evidence="2" type="ORF">ACFQZI_18575</name>
</gene>
<evidence type="ECO:0000313" key="3">
    <source>
        <dbReference type="Proteomes" id="UP001597073"/>
    </source>
</evidence>
<comment type="caution">
    <text evidence="2">The sequence shown here is derived from an EMBL/GenBank/DDBJ whole genome shotgun (WGS) entry which is preliminary data.</text>
</comment>